<dbReference type="EMBL" id="RHJS01000002">
    <property type="protein sequence ID" value="RRK30187.1"/>
    <property type="molecule type" value="Genomic_DNA"/>
</dbReference>
<feature type="transmembrane region" description="Helical" evidence="1">
    <location>
        <begin position="228"/>
        <end position="252"/>
    </location>
</feature>
<dbReference type="Proteomes" id="UP000274920">
    <property type="component" value="Unassembled WGS sequence"/>
</dbReference>
<gene>
    <name evidence="3" type="ORF">EBB54_01420</name>
    <name evidence="2" type="ORF">FMM80_10345</name>
</gene>
<dbReference type="RefSeq" id="WP_004073162.1">
    <property type="nucleotide sequence ID" value="NZ_RHJS01000002.1"/>
</dbReference>
<dbReference type="Gene3D" id="1.25.40.10">
    <property type="entry name" value="Tetratricopeptide repeat domain"/>
    <property type="match status" value="3"/>
</dbReference>
<dbReference type="Pfam" id="PF13181">
    <property type="entry name" value="TPR_8"/>
    <property type="match status" value="1"/>
</dbReference>
<evidence type="ECO:0000313" key="4">
    <source>
        <dbReference type="Proteomes" id="UP000274920"/>
    </source>
</evidence>
<organism evidence="3 4">
    <name type="scientific">Schaedlerella arabinosiphila</name>
    <dbReference type="NCBI Taxonomy" id="2044587"/>
    <lineage>
        <taxon>Bacteria</taxon>
        <taxon>Bacillati</taxon>
        <taxon>Bacillota</taxon>
        <taxon>Clostridia</taxon>
        <taxon>Lachnospirales</taxon>
        <taxon>Lachnospiraceae</taxon>
        <taxon>Schaedlerella</taxon>
    </lineage>
</organism>
<evidence type="ECO:0000313" key="5">
    <source>
        <dbReference type="Proteomes" id="UP000474104"/>
    </source>
</evidence>
<dbReference type="eggNOG" id="COG3063">
    <property type="taxonomic scope" value="Bacteria"/>
</dbReference>
<dbReference type="InterPro" id="IPR011990">
    <property type="entry name" value="TPR-like_helical_dom_sf"/>
</dbReference>
<keyword evidence="4" id="KW-1185">Reference proteome</keyword>
<dbReference type="HOGENOM" id="CLU_045944_0_0_9"/>
<dbReference type="SUPFAM" id="SSF48452">
    <property type="entry name" value="TPR-like"/>
    <property type="match status" value="2"/>
</dbReference>
<dbReference type="Pfam" id="PF13432">
    <property type="entry name" value="TPR_16"/>
    <property type="match status" value="1"/>
</dbReference>
<dbReference type="Proteomes" id="UP000474104">
    <property type="component" value="Unassembled WGS sequence"/>
</dbReference>
<protein>
    <submittedName>
        <fullName evidence="2">Tetratricopeptide repeat protein</fullName>
    </submittedName>
</protein>
<dbReference type="SMART" id="SM00028">
    <property type="entry name" value="TPR"/>
    <property type="match status" value="5"/>
</dbReference>
<evidence type="ECO:0000256" key="1">
    <source>
        <dbReference type="SAM" id="Phobius"/>
    </source>
</evidence>
<comment type="caution">
    <text evidence="3">The sequence shown here is derived from an EMBL/GenBank/DDBJ whole genome shotgun (WGS) entry which is preliminary data.</text>
</comment>
<keyword evidence="1" id="KW-0812">Transmembrane</keyword>
<dbReference type="STRING" id="2044587.C824_05595"/>
<accession>A0A426DBM6</accession>
<proteinExistence type="predicted"/>
<accession>N2A2D1</accession>
<dbReference type="AlphaFoldDB" id="N2A2D1"/>
<evidence type="ECO:0000313" key="2">
    <source>
        <dbReference type="EMBL" id="NDO69060.1"/>
    </source>
</evidence>
<evidence type="ECO:0000313" key="3">
    <source>
        <dbReference type="EMBL" id="RRK30187.1"/>
    </source>
</evidence>
<keyword evidence="1" id="KW-0472">Membrane</keyword>
<sequence length="453" mass="50784">MDYTKKIIRQSNYWYNDGLKKARIRDMSGAIVSLRRSLQYNKGNVTARNLLGLVYYGRGEVVEALVEWIISKNLRPKNNLANAYLQNIQHSARGLEVINQSIKRYNQCLVYCQQNGEDMAIIQLKKVTVSHPTFLKAHQLLALLYLHTKQYAKAQQVLTKARKLDTTNEITLRYMHELTQIRGKKAKKPENKGTKKKKRKKETIEYSLGNETIIQPAHRMVKEIAGRFTLMNIVLGMAIGAAIVWFLIMPAVDESKSDKRNREVLEYSERINGLEAQLSAVTRTLDSYRADSADSEEAVQTAAATAESYEALMTASEQYSSGSYTEDSIADLLLNINRGALGENGQERYDDLTESVYPVACSSNYESGTASYNVANYDTAIEALSKVVRMDESYDDGGALLTLGLACLDNGDPESATNYLKRVNELFPDGEYGEEARTKLDEIAAAASQNTEE</sequence>
<name>N2A2D1_9FIRM</name>
<reference evidence="2 5" key="2">
    <citation type="submission" date="2019-07" db="EMBL/GenBank/DDBJ databases">
        <title>Draft genome sequences of 15 bacterial species constituting the stable defined intestinal microbiota of the GM15 gnotobiotic mouse model.</title>
        <authorList>
            <person name="Elie C."/>
            <person name="Mathieu A."/>
            <person name="Saliou A."/>
            <person name="Darnaud M."/>
            <person name="Leulier F."/>
            <person name="Tamellini A."/>
        </authorList>
    </citation>
    <scope>NUCLEOTIDE SEQUENCE [LARGE SCALE GENOMIC DNA]</scope>
    <source>
        <strain evidence="5">ASF 502</strain>
        <strain evidence="2">MD300</strain>
    </source>
</reference>
<dbReference type="InterPro" id="IPR019734">
    <property type="entry name" value="TPR_rpt"/>
</dbReference>
<dbReference type="OrthoDB" id="9791784at2"/>
<reference evidence="3" key="1">
    <citation type="submission" date="2018-10" db="EMBL/GenBank/DDBJ databases">
        <title>Schaedlerella arabinophila gen. nov. sp. nov., isolated from the mouse intestinal tract and comparative analysis with the genome of the closely related altered Schaedler flora strain ASF502.</title>
        <authorList>
            <person name="Miyake S."/>
            <person name="Soh M."/>
            <person name="Seedorf H."/>
        </authorList>
    </citation>
    <scope>NUCLEOTIDE SEQUENCE [LARGE SCALE GENOMIC DNA]</scope>
    <source>
        <strain evidence="3">DSM 106076</strain>
    </source>
</reference>
<dbReference type="EMBL" id="VIRB01000062">
    <property type="protein sequence ID" value="NDO69060.1"/>
    <property type="molecule type" value="Genomic_DNA"/>
</dbReference>
<keyword evidence="1" id="KW-1133">Transmembrane helix</keyword>